<feature type="coiled-coil region" evidence="1">
    <location>
        <begin position="14"/>
        <end position="48"/>
    </location>
</feature>
<accession>A0A9W7FHH5</accession>
<dbReference type="PANTHER" id="PTHR32114">
    <property type="entry name" value="ABC TRANSPORTER ABCH.3"/>
    <property type="match status" value="1"/>
</dbReference>
<dbReference type="EMBL" id="BRXZ01000481">
    <property type="protein sequence ID" value="GMI12504.1"/>
    <property type="molecule type" value="Genomic_DNA"/>
</dbReference>
<evidence type="ECO:0000256" key="1">
    <source>
        <dbReference type="SAM" id="Coils"/>
    </source>
</evidence>
<organism evidence="2 3">
    <name type="scientific">Triparma retinervis</name>
    <dbReference type="NCBI Taxonomy" id="2557542"/>
    <lineage>
        <taxon>Eukaryota</taxon>
        <taxon>Sar</taxon>
        <taxon>Stramenopiles</taxon>
        <taxon>Ochrophyta</taxon>
        <taxon>Bolidophyceae</taxon>
        <taxon>Parmales</taxon>
        <taxon>Triparmaceae</taxon>
        <taxon>Triparma</taxon>
    </lineage>
</organism>
<evidence type="ECO:0000313" key="2">
    <source>
        <dbReference type="EMBL" id="GMI12504.1"/>
    </source>
</evidence>
<protein>
    <submittedName>
        <fullName evidence="2">Uncharacterized protein</fullName>
    </submittedName>
</protein>
<feature type="coiled-coil region" evidence="1">
    <location>
        <begin position="91"/>
        <end position="139"/>
    </location>
</feature>
<dbReference type="SUPFAM" id="SSF52540">
    <property type="entry name" value="P-loop containing nucleoside triphosphate hydrolases"/>
    <property type="match status" value="1"/>
</dbReference>
<dbReference type="Gene3D" id="3.40.50.300">
    <property type="entry name" value="P-loop containing nucleotide triphosphate hydrolases"/>
    <property type="match status" value="1"/>
</dbReference>
<proteinExistence type="predicted"/>
<dbReference type="AlphaFoldDB" id="A0A9W7FHH5"/>
<reference evidence="2" key="1">
    <citation type="submission" date="2022-07" db="EMBL/GenBank/DDBJ databases">
        <title>Genome analysis of Parmales, a sister group of diatoms, reveals the evolutionary specialization of diatoms from phago-mixotrophs to photoautotrophs.</title>
        <authorList>
            <person name="Ban H."/>
            <person name="Sato S."/>
            <person name="Yoshikawa S."/>
            <person name="Kazumasa Y."/>
            <person name="Nakamura Y."/>
            <person name="Ichinomiya M."/>
            <person name="Saitoh K."/>
            <person name="Sato N."/>
            <person name="Blanc-Mathieu R."/>
            <person name="Endo H."/>
            <person name="Kuwata A."/>
            <person name="Ogata H."/>
        </authorList>
    </citation>
    <scope>NUCLEOTIDE SEQUENCE</scope>
</reference>
<evidence type="ECO:0000313" key="3">
    <source>
        <dbReference type="Proteomes" id="UP001165082"/>
    </source>
</evidence>
<name>A0A9W7FHH5_9STRA</name>
<keyword evidence="3" id="KW-1185">Reference proteome</keyword>
<keyword evidence="1" id="KW-0175">Coiled coil</keyword>
<comment type="caution">
    <text evidence="2">The sequence shown here is derived from an EMBL/GenBank/DDBJ whole genome shotgun (WGS) entry which is preliminary data.</text>
</comment>
<dbReference type="OrthoDB" id="201031at2759"/>
<dbReference type="Proteomes" id="UP001165082">
    <property type="component" value="Unassembled WGS sequence"/>
</dbReference>
<sequence length="317" mass="36075">MCPTCGQSVRGESKERVEEAIKREEEEVERLEGEVKELEREVEAMVEEGRLRDNLLGEVMGGWEGKLSSARVELRSAREEYEAGLELEAVRKEVVERREEREKEREFLRRMMEEDEKKIEELDEELEGINADVADCRAKEATWESLEKLFSPRSIQAYVLTSALSELSYLTSNYLSELSDDTLRLDLKMGSNGVISRSVAAMEKGAWGRRTLATLSGGQWRRVSLALTLGFRELCWNWGVCRSDMLVMDEPMTHLDRSGRKALARLLKGMVREGKVGTVFLILQDLAGEEMEEDTDEIDIVWGGATEEEGSKVLVNQ</sequence>
<dbReference type="PANTHER" id="PTHR32114:SF2">
    <property type="entry name" value="ABC TRANSPORTER ABCH.3"/>
    <property type="match status" value="1"/>
</dbReference>
<gene>
    <name evidence="2" type="ORF">TrRE_jg10836</name>
</gene>
<dbReference type="InterPro" id="IPR027417">
    <property type="entry name" value="P-loop_NTPase"/>
</dbReference>